<gene>
    <name evidence="3" type="ORF">CTEN210_02218</name>
</gene>
<keyword evidence="1" id="KW-0175">Coiled coil</keyword>
<feature type="compositionally biased region" description="Basic and acidic residues" evidence="2">
    <location>
        <begin position="59"/>
        <end position="80"/>
    </location>
</feature>
<evidence type="ECO:0000256" key="2">
    <source>
        <dbReference type="SAM" id="MobiDB-lite"/>
    </source>
</evidence>
<feature type="compositionally biased region" description="Polar residues" evidence="2">
    <location>
        <begin position="81"/>
        <end position="93"/>
    </location>
</feature>
<proteinExistence type="predicted"/>
<dbReference type="EMBL" id="BLLK01000022">
    <property type="protein sequence ID" value="GFH45744.1"/>
    <property type="molecule type" value="Genomic_DNA"/>
</dbReference>
<name>A0AAD3CHI0_9STRA</name>
<feature type="compositionally biased region" description="Basic and acidic residues" evidence="2">
    <location>
        <begin position="133"/>
        <end position="147"/>
    </location>
</feature>
<protein>
    <submittedName>
        <fullName evidence="3">Uncharacterized protein</fullName>
    </submittedName>
</protein>
<evidence type="ECO:0000313" key="3">
    <source>
        <dbReference type="EMBL" id="GFH45744.1"/>
    </source>
</evidence>
<comment type="caution">
    <text evidence="3">The sequence shown here is derived from an EMBL/GenBank/DDBJ whole genome shotgun (WGS) entry which is preliminary data.</text>
</comment>
<reference evidence="3 4" key="1">
    <citation type="journal article" date="2021" name="Sci. Rep.">
        <title>The genome of the diatom Chaetoceros tenuissimus carries an ancient integrated fragment of an extant virus.</title>
        <authorList>
            <person name="Hongo Y."/>
            <person name="Kimura K."/>
            <person name="Takaki Y."/>
            <person name="Yoshida Y."/>
            <person name="Baba S."/>
            <person name="Kobayashi G."/>
            <person name="Nagasaki K."/>
            <person name="Hano T."/>
            <person name="Tomaru Y."/>
        </authorList>
    </citation>
    <scope>NUCLEOTIDE SEQUENCE [LARGE SCALE GENOMIC DNA]</scope>
    <source>
        <strain evidence="3 4">NIES-3715</strain>
    </source>
</reference>
<sequence>MMNSADSNDDGILSLLDVPRKSSRASRKKVKKKVTFANGVKEPSSSLSNSSGSLDENDKETKEIRDVEDKTKNDEVELKSFSKSSRPINSKIGSLSDLFSDDVQSMPSVKGAENGIKEGRSDQSLSSMKRRKWGDDKGSSSESRQRLSMESIEPNYDNIHNSPPSKNSLRVLKSDDTNYSGGSNGNSSNLLNHRQRVFPKAEETDLSSRTIDAVVDRLKIHLEDTQRMISKEMSDTFHTKLEKRGNQDVDMEEWLSRLNKIMVDYRTMLNEERTNSQQEESKLIALHERLEAERHQMNEYFQQERHSIAEERKVIEKWRENAHNEIDLRQSHIEQKTQDLIHRESQIEMLESKAKQREEKELLEFQYQKEKNDERSQSLTIMEAELKQQRKRIDLQYEDIEKERYRLREMAEQLSRMSFEITQKSDIADQSIQEARQMVKNTEIQSKDLKRRESLLQDQIATLKEEKMDLVRHRVEFLKYKHQSVVY</sequence>
<organism evidence="3 4">
    <name type="scientific">Chaetoceros tenuissimus</name>
    <dbReference type="NCBI Taxonomy" id="426638"/>
    <lineage>
        <taxon>Eukaryota</taxon>
        <taxon>Sar</taxon>
        <taxon>Stramenopiles</taxon>
        <taxon>Ochrophyta</taxon>
        <taxon>Bacillariophyta</taxon>
        <taxon>Coscinodiscophyceae</taxon>
        <taxon>Chaetocerotophycidae</taxon>
        <taxon>Chaetocerotales</taxon>
        <taxon>Chaetocerotaceae</taxon>
        <taxon>Chaetoceros</taxon>
    </lineage>
</organism>
<keyword evidence="4" id="KW-1185">Reference proteome</keyword>
<evidence type="ECO:0000313" key="4">
    <source>
        <dbReference type="Proteomes" id="UP001054902"/>
    </source>
</evidence>
<evidence type="ECO:0000256" key="1">
    <source>
        <dbReference type="SAM" id="Coils"/>
    </source>
</evidence>
<dbReference type="AlphaFoldDB" id="A0AAD3CHI0"/>
<feature type="compositionally biased region" description="Polar residues" evidence="2">
    <location>
        <begin position="158"/>
        <end position="168"/>
    </location>
</feature>
<feature type="compositionally biased region" description="Basic residues" evidence="2">
    <location>
        <begin position="21"/>
        <end position="34"/>
    </location>
</feature>
<dbReference type="Proteomes" id="UP001054902">
    <property type="component" value="Unassembled WGS sequence"/>
</dbReference>
<feature type="region of interest" description="Disordered" evidence="2">
    <location>
        <begin position="1"/>
        <end position="192"/>
    </location>
</feature>
<feature type="compositionally biased region" description="Low complexity" evidence="2">
    <location>
        <begin position="44"/>
        <end position="54"/>
    </location>
</feature>
<accession>A0AAD3CHI0</accession>
<feature type="coiled-coil region" evidence="1">
    <location>
        <begin position="353"/>
        <end position="466"/>
    </location>
</feature>